<reference evidence="10" key="1">
    <citation type="submission" date="2011-02" db="EMBL/GenBank/DDBJ databases">
        <title>Complete sequence of Spirochaeta sp. Buddy.</title>
        <authorList>
            <person name="Lucas S."/>
            <person name="Copeland A."/>
            <person name="Lapidus A."/>
            <person name="Cheng J.-F."/>
            <person name="Goodwin L."/>
            <person name="Pitluck S."/>
            <person name="Zeytun A."/>
            <person name="Detter J.C."/>
            <person name="Han C."/>
            <person name="Tapia R."/>
            <person name="Land M."/>
            <person name="Hauser L."/>
            <person name="Kyrpides N."/>
            <person name="Ivanova N."/>
            <person name="Mikhailova N."/>
            <person name="Pagani I."/>
            <person name="Ritalahti K.M."/>
            <person name="Loeffler F.E."/>
            <person name="Woyke T."/>
        </authorList>
    </citation>
    <scope>NUCLEOTIDE SEQUENCE [LARGE SCALE GENOMIC DNA]</scope>
    <source>
        <strain evidence="10">ATCC BAA-1886 / DSM 22777 / Buddy</strain>
    </source>
</reference>
<feature type="transmembrane region" description="Helical" evidence="7">
    <location>
        <begin position="138"/>
        <end position="157"/>
    </location>
</feature>
<keyword evidence="10" id="KW-1185">Reference proteome</keyword>
<protein>
    <submittedName>
        <fullName evidence="9">4Fe-4S ferredoxin iron-sulfur binding domain-containing protein</fullName>
    </submittedName>
</protein>
<feature type="transmembrane region" description="Helical" evidence="7">
    <location>
        <begin position="48"/>
        <end position="64"/>
    </location>
</feature>
<feature type="transmembrane region" description="Helical" evidence="7">
    <location>
        <begin position="238"/>
        <end position="256"/>
    </location>
</feature>
<feature type="domain" description="4Fe-4S ferredoxin-type" evidence="8">
    <location>
        <begin position="311"/>
        <end position="340"/>
    </location>
</feature>
<dbReference type="KEGG" id="sbu:SpiBuddy_1059"/>
<dbReference type="SUPFAM" id="SSF54862">
    <property type="entry name" value="4Fe-4S ferredoxins"/>
    <property type="match status" value="1"/>
</dbReference>
<evidence type="ECO:0000313" key="9">
    <source>
        <dbReference type="EMBL" id="ADY12884.1"/>
    </source>
</evidence>
<keyword evidence="3" id="KW-0479">Metal-binding</keyword>
<keyword evidence="7" id="KW-0812">Transmembrane</keyword>
<keyword evidence="7" id="KW-0472">Membrane</keyword>
<dbReference type="RefSeq" id="WP_013606735.1">
    <property type="nucleotide sequence ID" value="NC_015152.1"/>
</dbReference>
<dbReference type="Gene3D" id="3.30.70.20">
    <property type="match status" value="2"/>
</dbReference>
<evidence type="ECO:0000256" key="1">
    <source>
        <dbReference type="ARBA" id="ARBA00022448"/>
    </source>
</evidence>
<feature type="transmembrane region" description="Helical" evidence="7">
    <location>
        <begin position="76"/>
        <end position="94"/>
    </location>
</feature>
<keyword evidence="7" id="KW-1133">Transmembrane helix</keyword>
<gene>
    <name evidence="9" type="ordered locus">SpiBuddy_1059</name>
</gene>
<evidence type="ECO:0000256" key="4">
    <source>
        <dbReference type="ARBA" id="ARBA00022982"/>
    </source>
</evidence>
<dbReference type="Proteomes" id="UP000008466">
    <property type="component" value="Chromosome"/>
</dbReference>
<evidence type="ECO:0000259" key="8">
    <source>
        <dbReference type="PROSITE" id="PS51379"/>
    </source>
</evidence>
<keyword evidence="1" id="KW-0813">Transport</keyword>
<evidence type="ECO:0000256" key="5">
    <source>
        <dbReference type="ARBA" id="ARBA00023004"/>
    </source>
</evidence>
<dbReference type="STRING" id="158189.SpiBuddy_1059"/>
<accession>F0RYP1</accession>
<dbReference type="Pfam" id="PF13237">
    <property type="entry name" value="Fer4_10"/>
    <property type="match status" value="1"/>
</dbReference>
<dbReference type="GO" id="GO:0051539">
    <property type="term" value="F:4 iron, 4 sulfur cluster binding"/>
    <property type="evidence" value="ECO:0007669"/>
    <property type="project" value="UniProtKB-KW"/>
</dbReference>
<feature type="transmembrane region" description="Helical" evidence="7">
    <location>
        <begin position="7"/>
        <end position="28"/>
    </location>
</feature>
<evidence type="ECO:0000256" key="2">
    <source>
        <dbReference type="ARBA" id="ARBA00022485"/>
    </source>
</evidence>
<organism evidence="9 10">
    <name type="scientific">Sphaerochaeta globosa (strain ATCC BAA-1886 / DSM 22777 / Buddy)</name>
    <name type="common">Spirochaeta sp. (strain Buddy)</name>
    <dbReference type="NCBI Taxonomy" id="158189"/>
    <lineage>
        <taxon>Bacteria</taxon>
        <taxon>Pseudomonadati</taxon>
        <taxon>Spirochaetota</taxon>
        <taxon>Spirochaetia</taxon>
        <taxon>Spirochaetales</taxon>
        <taxon>Sphaerochaetaceae</taxon>
        <taxon>Sphaerochaeta</taxon>
    </lineage>
</organism>
<evidence type="ECO:0000256" key="7">
    <source>
        <dbReference type="SAM" id="Phobius"/>
    </source>
</evidence>
<dbReference type="InterPro" id="IPR051684">
    <property type="entry name" value="Electron_Trans/Redox"/>
</dbReference>
<feature type="domain" description="4Fe-4S ferredoxin-type" evidence="8">
    <location>
        <begin position="280"/>
        <end position="308"/>
    </location>
</feature>
<keyword evidence="2" id="KW-0004">4Fe-4S</keyword>
<dbReference type="GO" id="GO:0005886">
    <property type="term" value="C:plasma membrane"/>
    <property type="evidence" value="ECO:0007669"/>
    <property type="project" value="TreeGrafter"/>
</dbReference>
<dbReference type="PROSITE" id="PS00198">
    <property type="entry name" value="4FE4S_FER_1"/>
    <property type="match status" value="1"/>
</dbReference>
<evidence type="ECO:0000313" key="10">
    <source>
        <dbReference type="Proteomes" id="UP000008466"/>
    </source>
</evidence>
<proteinExistence type="predicted"/>
<name>F0RYP1_SPHGB</name>
<dbReference type="InterPro" id="IPR017900">
    <property type="entry name" value="4Fe4S_Fe_S_CS"/>
</dbReference>
<evidence type="ECO:0000256" key="6">
    <source>
        <dbReference type="ARBA" id="ARBA00023014"/>
    </source>
</evidence>
<keyword evidence="4" id="KW-0249">Electron transport</keyword>
<dbReference type="GO" id="GO:0046872">
    <property type="term" value="F:metal ion binding"/>
    <property type="evidence" value="ECO:0007669"/>
    <property type="project" value="UniProtKB-KW"/>
</dbReference>
<keyword evidence="6" id="KW-0411">Iron-sulfur</keyword>
<dbReference type="EMBL" id="CP002541">
    <property type="protein sequence ID" value="ADY12884.1"/>
    <property type="molecule type" value="Genomic_DNA"/>
</dbReference>
<dbReference type="HOGENOM" id="CLU_782801_0_0_12"/>
<feature type="transmembrane region" description="Helical" evidence="7">
    <location>
        <begin position="163"/>
        <end position="184"/>
    </location>
</feature>
<dbReference type="Pfam" id="PF12801">
    <property type="entry name" value="Fer4_5"/>
    <property type="match status" value="1"/>
</dbReference>
<sequence>MKREVTTLRILLFFYILFCLILAGLNQGSNEVIAKAVAPYWHAYENEGKTLLILVCGLLTYRITKAKGHHEMRYKNLRRFFLAALVLHIVLPIATNNPEIYFFAMPLPWTTLGLQASYEGSAFYQSHLQTLGLGGIRFVLRFFWVYSGFIAIGTVLFGRRLQCSSLCLFNGFAAEIFDPAIPLFGKKHKPLGKKSLMIVTHIRMFYLVLALSFTLFWMLIPYFEVLQSTISIVRGLELIWYLGANLILAMAFWVALSGRFYCHLCPLGAVLSLLSKLGRMHIRTDVTSCIGCGACDRACPLSIPIQEKASKALAVHSSRCVGCGHCVDACPKHTLRYETTFLSYLQPKIKNKQE</sequence>
<dbReference type="PANTHER" id="PTHR30176:SF3">
    <property type="entry name" value="FERREDOXIN-TYPE PROTEIN NAPH"/>
    <property type="match status" value="1"/>
</dbReference>
<dbReference type="PANTHER" id="PTHR30176">
    <property type="entry name" value="FERREDOXIN-TYPE PROTEIN NAPH"/>
    <property type="match status" value="1"/>
</dbReference>
<keyword evidence="5" id="KW-0408">Iron</keyword>
<dbReference type="eggNOG" id="COG0348">
    <property type="taxonomic scope" value="Bacteria"/>
</dbReference>
<evidence type="ECO:0000256" key="3">
    <source>
        <dbReference type="ARBA" id="ARBA00022723"/>
    </source>
</evidence>
<dbReference type="InterPro" id="IPR017896">
    <property type="entry name" value="4Fe4S_Fe-S-bd"/>
</dbReference>
<dbReference type="AlphaFoldDB" id="F0RYP1"/>
<feature type="transmembrane region" description="Helical" evidence="7">
    <location>
        <begin position="204"/>
        <end position="223"/>
    </location>
</feature>
<dbReference type="PROSITE" id="PS51379">
    <property type="entry name" value="4FE4S_FER_2"/>
    <property type="match status" value="2"/>
</dbReference>
<dbReference type="OrthoDB" id="9786132at2"/>